<dbReference type="AlphaFoldDB" id="A0A2P9AN68"/>
<gene>
    <name evidence="1" type="ORF">BQ8482_30041</name>
</gene>
<reference evidence="2" key="1">
    <citation type="submission" date="2016-12" db="EMBL/GenBank/DDBJ databases">
        <authorList>
            <person name="Brunel B."/>
        </authorList>
    </citation>
    <scope>NUCLEOTIDE SEQUENCE [LARGE SCALE GENOMIC DNA]</scope>
</reference>
<name>A0A2P9AN68_9HYPH</name>
<dbReference type="Proteomes" id="UP000245698">
    <property type="component" value="Unassembled WGS sequence"/>
</dbReference>
<evidence type="ECO:0000313" key="1">
    <source>
        <dbReference type="EMBL" id="SJM32585.1"/>
    </source>
</evidence>
<evidence type="ECO:0000313" key="2">
    <source>
        <dbReference type="Proteomes" id="UP000245698"/>
    </source>
</evidence>
<keyword evidence="2" id="KW-1185">Reference proteome</keyword>
<accession>A0A2P9AN68</accession>
<dbReference type="EMBL" id="FUIG01000037">
    <property type="protein sequence ID" value="SJM32585.1"/>
    <property type="molecule type" value="Genomic_DNA"/>
</dbReference>
<sequence length="158" mass="17300">MGGAHLGPTASANTQMVSNCWAERSAQSRQRVYAFEPVPQSAYEPPVQQPLASNLNAGDALPPPRGRAAIDVVEYAPRNIWVAVSRYDPEATRLATSNALRFGEQIAERYSQVTRPPSLRPLGWVHLTAVREENGGPDGPIPIRHGLAVDRYAHRALR</sequence>
<proteinExistence type="predicted"/>
<organism evidence="1 2">
    <name type="scientific">Mesorhizobium delmotii</name>
    <dbReference type="NCBI Taxonomy" id="1631247"/>
    <lineage>
        <taxon>Bacteria</taxon>
        <taxon>Pseudomonadati</taxon>
        <taxon>Pseudomonadota</taxon>
        <taxon>Alphaproteobacteria</taxon>
        <taxon>Hyphomicrobiales</taxon>
        <taxon>Phyllobacteriaceae</taxon>
        <taxon>Mesorhizobium</taxon>
    </lineage>
</organism>
<protein>
    <submittedName>
        <fullName evidence="1">Uncharacterized protein</fullName>
    </submittedName>
</protein>